<organism evidence="1 2">
    <name type="scientific">Legionella sainthelensi</name>
    <dbReference type="NCBI Taxonomy" id="28087"/>
    <lineage>
        <taxon>Bacteria</taxon>
        <taxon>Pseudomonadati</taxon>
        <taxon>Pseudomonadota</taxon>
        <taxon>Gammaproteobacteria</taxon>
        <taxon>Legionellales</taxon>
        <taxon>Legionellaceae</taxon>
        <taxon>Legionella</taxon>
    </lineage>
</organism>
<dbReference type="SUPFAM" id="SSF52540">
    <property type="entry name" value="P-loop containing nucleoside triphosphate hydrolases"/>
    <property type="match status" value="1"/>
</dbReference>
<dbReference type="InterPro" id="IPR027417">
    <property type="entry name" value="P-loop_NTPase"/>
</dbReference>
<sequence length="725" mass="84212">MKKLNIDLKSCYGIRSLQHTFNFSESSSCVIYAPNGIMKTSFAKTFQDISTDKKPSDRIFNERETVCLITDENAIALTKEKIFVIEPYNEDYRSGKISTLLVNKALKEAYDRIHQTINEKKELLIKELKIHSGIKTKPNDILAEVFTHDHKEFFKALIRIQSEVIANKEPLLAEVPYLKIFNDKVSEFIKSPDFRQKLADYIAIYEQLMSSSTFFRKGVFNHNNAADIAKNLNDNGFFKAEHSINVMAEGSKREIKTEKELAAIIQHEKDVILNNPNLLASFEEIDKKIKANKELRDFREYIEQNKTIIPELENPERFKQKLWIAYLGKSIDAYKALMTEYANGVEESDKIIAQAKEEATAWRKVIEIFNDRFSVPFKISMENQANVILNNDVPSLKFEFKDEETNKTVPVREQDLLCVLSNGEKRALYILNIIFEVEARREAKQETLFIVDDIADSFDYKNKYAIIEYLKDVAEEDYFYQIILTHNFDFYRTVASRLDLPRPHHMHTIKSARSVRIVEEKYQHNPFTTWKKNIHKNNEMLIASIPFVRNLAEYCGLNEAYNTLTSLLHIKPNTNEITIGVLENVFKTVLKDKASLDLKNKSEPAKGLIYQTAEVAFSKAEEDIDLENKIVLSMAIRLKAEEFMIQKIEDQGFVASIPNNQTIRLIEKFNKKFPRDIADIKLLEQVNLMTPENIHLNSFMYEPILDMANEHLKELYRKISNLLEN</sequence>
<protein>
    <recommendedName>
        <fullName evidence="3">Protein CR006 P-loop domain-containing protein</fullName>
    </recommendedName>
</protein>
<dbReference type="RefSeq" id="WP_101900099.1">
    <property type="nucleotide sequence ID" value="NZ_CP025491.2"/>
</dbReference>
<reference evidence="1 2" key="1">
    <citation type="submission" date="2017-12" db="EMBL/GenBank/DDBJ databases">
        <title>Legionella sainthelensi LA01-117, whole genome sequence of a clinical isolate from New Zealand.</title>
        <authorList>
            <person name="Cree S.L."/>
            <person name="Slow S."/>
            <person name="Kennedy M.A."/>
            <person name="Murdoch D.R."/>
            <person name="Biggs P.J."/>
            <person name="Anderson T."/>
        </authorList>
    </citation>
    <scope>NUCLEOTIDE SEQUENCE [LARGE SCALE GENOMIC DNA]</scope>
    <source>
        <strain evidence="1 2">LA01-117</strain>
    </source>
</reference>
<gene>
    <name evidence="1" type="ORF">CAB17_10740</name>
</gene>
<evidence type="ECO:0000313" key="2">
    <source>
        <dbReference type="Proteomes" id="UP000234343"/>
    </source>
</evidence>
<accession>A0A2H5FLR6</accession>
<dbReference type="Gene3D" id="3.40.50.300">
    <property type="entry name" value="P-loop containing nucleotide triphosphate hydrolases"/>
    <property type="match status" value="1"/>
</dbReference>
<evidence type="ECO:0000313" key="1">
    <source>
        <dbReference type="EMBL" id="AUH72484.1"/>
    </source>
</evidence>
<dbReference type="Proteomes" id="UP000234343">
    <property type="component" value="Chromosome"/>
</dbReference>
<dbReference type="EMBL" id="CP025491">
    <property type="protein sequence ID" value="AUH72484.1"/>
    <property type="molecule type" value="Genomic_DNA"/>
</dbReference>
<dbReference type="AlphaFoldDB" id="A0A2H5FLR6"/>
<dbReference type="KEGG" id="lsh:CAB17_10740"/>
<keyword evidence="2" id="KW-1185">Reference proteome</keyword>
<proteinExistence type="predicted"/>
<name>A0A2H5FLR6_9GAMM</name>
<evidence type="ECO:0008006" key="3">
    <source>
        <dbReference type="Google" id="ProtNLM"/>
    </source>
</evidence>